<reference evidence="1" key="1">
    <citation type="submission" date="2018-02" db="EMBL/GenBank/DDBJ databases">
        <title>Rhizophora mucronata_Transcriptome.</title>
        <authorList>
            <person name="Meera S.P."/>
            <person name="Sreeshan A."/>
            <person name="Augustine A."/>
        </authorList>
    </citation>
    <scope>NUCLEOTIDE SEQUENCE</scope>
    <source>
        <tissue evidence="1">Leaf</tissue>
    </source>
</reference>
<sequence length="45" mass="5053">MSTTLPASLHRIPVHRHGLPLLPSFHDCKVGKFRLFFQFSSASTS</sequence>
<protein>
    <submittedName>
        <fullName evidence="1">Uncharacterized protein</fullName>
    </submittedName>
</protein>
<evidence type="ECO:0000313" key="1">
    <source>
        <dbReference type="EMBL" id="MBW85730.1"/>
    </source>
</evidence>
<accession>A0A2P2IWZ9</accession>
<dbReference type="EMBL" id="GGEC01005247">
    <property type="protein sequence ID" value="MBW85730.1"/>
    <property type="molecule type" value="Transcribed_RNA"/>
</dbReference>
<organism evidence="1">
    <name type="scientific">Rhizophora mucronata</name>
    <name type="common">Asiatic mangrove</name>
    <dbReference type="NCBI Taxonomy" id="61149"/>
    <lineage>
        <taxon>Eukaryota</taxon>
        <taxon>Viridiplantae</taxon>
        <taxon>Streptophyta</taxon>
        <taxon>Embryophyta</taxon>
        <taxon>Tracheophyta</taxon>
        <taxon>Spermatophyta</taxon>
        <taxon>Magnoliopsida</taxon>
        <taxon>eudicotyledons</taxon>
        <taxon>Gunneridae</taxon>
        <taxon>Pentapetalae</taxon>
        <taxon>rosids</taxon>
        <taxon>fabids</taxon>
        <taxon>Malpighiales</taxon>
        <taxon>Rhizophoraceae</taxon>
        <taxon>Rhizophora</taxon>
    </lineage>
</organism>
<proteinExistence type="predicted"/>
<dbReference type="AlphaFoldDB" id="A0A2P2IWZ9"/>
<name>A0A2P2IWZ9_RHIMU</name>